<dbReference type="PRINTS" id="PR00599">
    <property type="entry name" value="MAPEPTIDASE"/>
</dbReference>
<evidence type="ECO:0000313" key="10">
    <source>
        <dbReference type="Proteomes" id="UP000748308"/>
    </source>
</evidence>
<name>A0A938BQW1_UNCEI</name>
<keyword evidence="5 6" id="KW-0378">Hydrolase</keyword>
<feature type="binding site" evidence="6">
    <location>
        <position position="94"/>
    </location>
    <ligand>
        <name>a divalent metal cation</name>
        <dbReference type="ChEBI" id="CHEBI:60240"/>
        <label>1</label>
    </ligand>
</feature>
<dbReference type="HAMAP" id="MF_01974">
    <property type="entry name" value="MetAP_1"/>
    <property type="match status" value="1"/>
</dbReference>
<dbReference type="NCBIfam" id="TIGR00500">
    <property type="entry name" value="met_pdase_I"/>
    <property type="match status" value="1"/>
</dbReference>
<comment type="cofactor">
    <cofactor evidence="6">
        <name>Co(2+)</name>
        <dbReference type="ChEBI" id="CHEBI:48828"/>
    </cofactor>
    <cofactor evidence="6">
        <name>Zn(2+)</name>
        <dbReference type="ChEBI" id="CHEBI:29105"/>
    </cofactor>
    <cofactor evidence="6">
        <name>Mn(2+)</name>
        <dbReference type="ChEBI" id="CHEBI:29035"/>
    </cofactor>
    <cofactor evidence="6">
        <name>Fe(2+)</name>
        <dbReference type="ChEBI" id="CHEBI:29033"/>
    </cofactor>
    <text evidence="6">Binds 2 divalent metal cations per subunit. Has a high-affinity and a low affinity metal-binding site. The true nature of the physiological cofactor is under debate. The enzyme is active with cobalt, zinc, manganese or divalent iron ions. Most likely, methionine aminopeptidases function as mononuclear Fe(2+)-metalloproteases under physiological conditions, and the catalytically relevant metal-binding site has been assigned to the histidine-containing high-affinity site.</text>
</comment>
<proteinExistence type="inferred from homology"/>
<comment type="similarity">
    <text evidence="6">Belongs to the peptidase M24A family. Methionine aminopeptidase type 1 subfamily.</text>
</comment>
<comment type="catalytic activity">
    <reaction evidence="6 7">
        <text>Release of N-terminal amino acids, preferentially methionine, from peptides and arylamides.</text>
        <dbReference type="EC" id="3.4.11.18"/>
    </reaction>
</comment>
<dbReference type="PANTHER" id="PTHR43330:SF27">
    <property type="entry name" value="METHIONINE AMINOPEPTIDASE"/>
    <property type="match status" value="1"/>
</dbReference>
<evidence type="ECO:0000256" key="4">
    <source>
        <dbReference type="ARBA" id="ARBA00022723"/>
    </source>
</evidence>
<evidence type="ECO:0000256" key="3">
    <source>
        <dbReference type="ARBA" id="ARBA00022670"/>
    </source>
</evidence>
<dbReference type="GO" id="GO:0070006">
    <property type="term" value="F:metalloaminopeptidase activity"/>
    <property type="evidence" value="ECO:0007669"/>
    <property type="project" value="UniProtKB-UniRule"/>
</dbReference>
<feature type="binding site" evidence="6">
    <location>
        <position position="232"/>
    </location>
    <ligand>
        <name>a divalent metal cation</name>
        <dbReference type="ChEBI" id="CHEBI:60240"/>
        <label>2</label>
        <note>catalytic</note>
    </ligand>
</feature>
<keyword evidence="4 6" id="KW-0479">Metal-binding</keyword>
<keyword evidence="3 6" id="KW-0645">Protease</keyword>
<dbReference type="Pfam" id="PF00557">
    <property type="entry name" value="Peptidase_M24"/>
    <property type="match status" value="1"/>
</dbReference>
<evidence type="ECO:0000256" key="2">
    <source>
        <dbReference type="ARBA" id="ARBA00022438"/>
    </source>
</evidence>
<comment type="caution">
    <text evidence="9">The sequence shown here is derived from an EMBL/GenBank/DDBJ whole genome shotgun (WGS) entry which is preliminary data.</text>
</comment>
<dbReference type="GO" id="GO:0046872">
    <property type="term" value="F:metal ion binding"/>
    <property type="evidence" value="ECO:0007669"/>
    <property type="project" value="UniProtKB-UniRule"/>
</dbReference>
<gene>
    <name evidence="6 9" type="primary">map</name>
    <name evidence="9" type="ORF">FJY75_07220</name>
</gene>
<dbReference type="InterPro" id="IPR036005">
    <property type="entry name" value="Creatinase/aminopeptidase-like"/>
</dbReference>
<accession>A0A938BQW1</accession>
<feature type="domain" description="Peptidase M24" evidence="8">
    <location>
        <begin position="11"/>
        <end position="239"/>
    </location>
</feature>
<evidence type="ECO:0000256" key="5">
    <source>
        <dbReference type="ARBA" id="ARBA00022801"/>
    </source>
</evidence>
<comment type="subunit">
    <text evidence="6">Monomer.</text>
</comment>
<dbReference type="EMBL" id="VGIY01000154">
    <property type="protein sequence ID" value="MBM3317627.1"/>
    <property type="molecule type" value="Genomic_DNA"/>
</dbReference>
<feature type="binding site" evidence="6">
    <location>
        <position position="232"/>
    </location>
    <ligand>
        <name>a divalent metal cation</name>
        <dbReference type="ChEBI" id="CHEBI:60240"/>
        <label>1</label>
    </ligand>
</feature>
<evidence type="ECO:0000256" key="1">
    <source>
        <dbReference type="ARBA" id="ARBA00002521"/>
    </source>
</evidence>
<dbReference type="Gene3D" id="3.90.230.10">
    <property type="entry name" value="Creatinase/methionine aminopeptidase superfamily"/>
    <property type="match status" value="1"/>
</dbReference>
<feature type="binding site" evidence="6">
    <location>
        <position position="105"/>
    </location>
    <ligand>
        <name>a divalent metal cation</name>
        <dbReference type="ChEBI" id="CHEBI:60240"/>
        <label>1</label>
    </ligand>
</feature>
<comment type="function">
    <text evidence="1 6">Removes the N-terminal methionine from nascent proteins. The N-terminal methionine is often cleaved when the second residue in the primary sequence is small and uncharged (Met-Ala-, Cys, Gly, Pro, Ser, Thr, or Val). Requires deformylation of the N(alpha)-formylated initiator methionine before it can be hydrolyzed.</text>
</comment>
<protein>
    <recommendedName>
        <fullName evidence="6 7">Methionine aminopeptidase</fullName>
        <shortName evidence="6">MAP</shortName>
        <shortName evidence="6">MetAP</shortName>
        <ecNumber evidence="6 7">3.4.11.18</ecNumber>
    </recommendedName>
    <alternativeName>
        <fullName evidence="6">Peptidase M</fullName>
    </alternativeName>
</protein>
<keyword evidence="2 6" id="KW-0031">Aminopeptidase</keyword>
<feature type="binding site" evidence="6">
    <location>
        <position position="168"/>
    </location>
    <ligand>
        <name>a divalent metal cation</name>
        <dbReference type="ChEBI" id="CHEBI:60240"/>
        <label>2</label>
        <note>catalytic</note>
    </ligand>
</feature>
<dbReference type="EC" id="3.4.11.18" evidence="6 7"/>
<feature type="binding site" evidence="6">
    <location>
        <position position="201"/>
    </location>
    <ligand>
        <name>a divalent metal cation</name>
        <dbReference type="ChEBI" id="CHEBI:60240"/>
        <label>2</label>
        <note>catalytic</note>
    </ligand>
</feature>
<dbReference type="CDD" id="cd01086">
    <property type="entry name" value="MetAP1"/>
    <property type="match status" value="1"/>
</dbReference>
<feature type="binding site" evidence="6">
    <location>
        <position position="77"/>
    </location>
    <ligand>
        <name>substrate</name>
    </ligand>
</feature>
<reference evidence="9" key="1">
    <citation type="submission" date="2019-03" db="EMBL/GenBank/DDBJ databases">
        <title>Lake Tanganyika Metagenome-Assembled Genomes (MAGs).</title>
        <authorList>
            <person name="Tran P."/>
        </authorList>
    </citation>
    <scope>NUCLEOTIDE SEQUENCE</scope>
    <source>
        <strain evidence="9">M_DeepCast_400m_m2_100</strain>
    </source>
</reference>
<dbReference type="PANTHER" id="PTHR43330">
    <property type="entry name" value="METHIONINE AMINOPEPTIDASE"/>
    <property type="match status" value="1"/>
</dbReference>
<dbReference type="GO" id="GO:0004239">
    <property type="term" value="F:initiator methionyl aminopeptidase activity"/>
    <property type="evidence" value="ECO:0007669"/>
    <property type="project" value="UniProtKB-UniRule"/>
</dbReference>
<feature type="binding site" evidence="6">
    <location>
        <position position="175"/>
    </location>
    <ligand>
        <name>substrate</name>
    </ligand>
</feature>
<feature type="binding site" evidence="6">
    <location>
        <position position="105"/>
    </location>
    <ligand>
        <name>a divalent metal cation</name>
        <dbReference type="ChEBI" id="CHEBI:60240"/>
        <label>2</label>
        <note>catalytic</note>
    </ligand>
</feature>
<evidence type="ECO:0000259" key="8">
    <source>
        <dbReference type="Pfam" id="PF00557"/>
    </source>
</evidence>
<dbReference type="SUPFAM" id="SSF55920">
    <property type="entry name" value="Creatinase/aminopeptidase"/>
    <property type="match status" value="1"/>
</dbReference>
<dbReference type="AlphaFoldDB" id="A0A938BQW1"/>
<dbReference type="Proteomes" id="UP000748308">
    <property type="component" value="Unassembled WGS sequence"/>
</dbReference>
<dbReference type="InterPro" id="IPR002467">
    <property type="entry name" value="Pept_M24A_MAP1"/>
</dbReference>
<evidence type="ECO:0000256" key="7">
    <source>
        <dbReference type="RuleBase" id="RU003653"/>
    </source>
</evidence>
<dbReference type="GO" id="GO:0005829">
    <property type="term" value="C:cytosol"/>
    <property type="evidence" value="ECO:0007669"/>
    <property type="project" value="TreeGrafter"/>
</dbReference>
<dbReference type="GO" id="GO:0006508">
    <property type="term" value="P:proteolysis"/>
    <property type="evidence" value="ECO:0007669"/>
    <property type="project" value="UniProtKB-KW"/>
</dbReference>
<sequence>MIAIRRPDEVERIRASGRIVGAALRLVQEMIRPGVTTREIDEEVERFIVAQEARPSFKGYRGYPASACISVNDVVVHGIPSSRQLEEGDIVSVDVGAFKDGYHGDGAWTFPVGRVDEASAGLLRVTREALEAGIARARAGHRLGEISHAIQQHVESHGFSVVRMLVGHGIGTQLHEDPQVPNFGGRRQGPLLAAGMVLAVEPMVNSGGFEVYTEPDQWTVVTRDHSRSAHFEHTIAVTENGPDILTLPGPGSGA</sequence>
<organism evidence="9 10">
    <name type="scientific">Eiseniibacteriota bacterium</name>
    <dbReference type="NCBI Taxonomy" id="2212470"/>
    <lineage>
        <taxon>Bacteria</taxon>
        <taxon>Candidatus Eiseniibacteriota</taxon>
    </lineage>
</organism>
<evidence type="ECO:0000256" key="6">
    <source>
        <dbReference type="HAMAP-Rule" id="MF_01974"/>
    </source>
</evidence>
<dbReference type="InterPro" id="IPR001714">
    <property type="entry name" value="Pept_M24_MAP"/>
</dbReference>
<evidence type="ECO:0000313" key="9">
    <source>
        <dbReference type="EMBL" id="MBM3317627.1"/>
    </source>
</evidence>
<dbReference type="InterPro" id="IPR000994">
    <property type="entry name" value="Pept_M24"/>
</dbReference>